<dbReference type="PANTHER" id="PTHR30619:SF7">
    <property type="entry name" value="BETA-LACTAMASE DOMAIN PROTEIN"/>
    <property type="match status" value="1"/>
</dbReference>
<evidence type="ECO:0000259" key="1">
    <source>
        <dbReference type="SMART" id="SM00849"/>
    </source>
</evidence>
<keyword evidence="2" id="KW-0378">Hydrolase</keyword>
<dbReference type="InterPro" id="IPR013783">
    <property type="entry name" value="Ig-like_fold"/>
</dbReference>
<dbReference type="SMART" id="SM00849">
    <property type="entry name" value="Lactamase_B"/>
    <property type="match status" value="1"/>
</dbReference>
<dbReference type="Pfam" id="PF00753">
    <property type="entry name" value="Lactamase_B"/>
    <property type="match status" value="1"/>
</dbReference>
<dbReference type="GO" id="GO:0016787">
    <property type="term" value="F:hydrolase activity"/>
    <property type="evidence" value="ECO:0007669"/>
    <property type="project" value="UniProtKB-KW"/>
</dbReference>
<dbReference type="PROSITE" id="PS51257">
    <property type="entry name" value="PROKAR_LIPOPROTEIN"/>
    <property type="match status" value="1"/>
</dbReference>
<evidence type="ECO:0000313" key="3">
    <source>
        <dbReference type="Proteomes" id="UP000035704"/>
    </source>
</evidence>
<keyword evidence="3" id="KW-1185">Reference proteome</keyword>
<dbReference type="InterPro" id="IPR008964">
    <property type="entry name" value="Invasin/intimin_cell_adhesion"/>
</dbReference>
<evidence type="ECO:0000313" key="2">
    <source>
        <dbReference type="EMBL" id="AKL94601.1"/>
    </source>
</evidence>
<dbReference type="InterPro" id="IPR036866">
    <property type="entry name" value="RibonucZ/Hydroxyglut_hydro"/>
</dbReference>
<dbReference type="STRING" id="84022.CACET_c11360"/>
<reference evidence="2 3" key="1">
    <citation type="submission" date="2014-10" db="EMBL/GenBank/DDBJ databases">
        <title>Genome sequence of Clostridium aceticum DSM 1496.</title>
        <authorList>
            <person name="Poehlein A."/>
            <person name="Schiel-Bengelsdorf B."/>
            <person name="Gottschalk G."/>
            <person name="Duerre P."/>
            <person name="Daniel R."/>
        </authorList>
    </citation>
    <scope>NUCLEOTIDE SEQUENCE [LARGE SCALE GENOMIC DNA]</scope>
    <source>
        <strain evidence="2 3">DSM 1496</strain>
    </source>
</reference>
<dbReference type="Proteomes" id="UP000035704">
    <property type="component" value="Chromosome"/>
</dbReference>
<dbReference type="PANTHER" id="PTHR30619">
    <property type="entry name" value="DNA INTERNALIZATION/COMPETENCE PROTEIN COMEC/REC2"/>
    <property type="match status" value="1"/>
</dbReference>
<dbReference type="PATRIC" id="fig|84022.6.peg.1117"/>
<dbReference type="SUPFAM" id="SSF49373">
    <property type="entry name" value="Invasin/intimin cell-adhesion fragments"/>
    <property type="match status" value="1"/>
</dbReference>
<proteinExistence type="predicted"/>
<dbReference type="InterPro" id="IPR035681">
    <property type="entry name" value="ComA-like_MBL"/>
</dbReference>
<dbReference type="Gene3D" id="3.60.15.10">
    <property type="entry name" value="Ribonuclease Z/Hydroxyacylglutathione hydrolase-like"/>
    <property type="match status" value="1"/>
</dbReference>
<dbReference type="KEGG" id="cace:CACET_c11360"/>
<dbReference type="CDD" id="cd07731">
    <property type="entry name" value="ComA-like_MBL-fold"/>
    <property type="match status" value="1"/>
</dbReference>
<name>A0A0G3W7G3_9CLOT</name>
<dbReference type="AlphaFoldDB" id="A0A0G3W7G3"/>
<organism evidence="2 3">
    <name type="scientific">Clostridium aceticum</name>
    <dbReference type="NCBI Taxonomy" id="84022"/>
    <lineage>
        <taxon>Bacteria</taxon>
        <taxon>Bacillati</taxon>
        <taxon>Bacillota</taxon>
        <taxon>Clostridia</taxon>
        <taxon>Eubacteriales</taxon>
        <taxon>Clostridiaceae</taxon>
        <taxon>Clostridium</taxon>
    </lineage>
</organism>
<dbReference type="InterPro" id="IPR052159">
    <property type="entry name" value="Competence_DNA_uptake"/>
</dbReference>
<feature type="domain" description="Metallo-beta-lactamase" evidence="1">
    <location>
        <begin position="61"/>
        <end position="256"/>
    </location>
</feature>
<accession>A0A0G3W7G3</accession>
<protein>
    <submittedName>
        <fullName evidence="2">Hydrolase of metallo-beta-lactamase superfamily</fullName>
    </submittedName>
</protein>
<dbReference type="RefSeq" id="WP_082058243.1">
    <property type="nucleotide sequence ID" value="NZ_CP009687.1"/>
</dbReference>
<dbReference type="InterPro" id="IPR001279">
    <property type="entry name" value="Metallo-B-lactamas"/>
</dbReference>
<dbReference type="SUPFAM" id="SSF56281">
    <property type="entry name" value="Metallo-hydrolase/oxidoreductase"/>
    <property type="match status" value="1"/>
</dbReference>
<gene>
    <name evidence="2" type="ORF">CACET_c11360</name>
</gene>
<sequence length="437" mass="47341">MYRKKQLSVLLVLSMILMLLVGCGGIDESSNLQETTGVQVDQEVIMLDGEGLEAHFIDVGQGNATFIVGPEGQTMLHDAGGDGDVGRIVVDYIKGLGHEKIDVAVFTHPHADHINGAPTVFRELEVGAVYYPKVTHTTRTFENFVEAVEKAGLKFKTAKAGVKIPFGNVDAVLVAPISDTYDNLNDYSAVVKVTWGNTSLLLTGDVENASEEEMVASDENLNVDVLLIPHHGSNSSSTQAFLDKTNPRYGIISSGRDNKYGHPHREVVERLRENNIAFYNTAETGTIVVILDGEEVGIYLAEGTQIGGTLTEKKMEVNEEKAVDEETEEAIGKSMENVIEDLDVEAFINDPTPSQNARVTVTVQVTSKGHPVPNAEVKLLNHFKSTTTPYEGVTDEEGIVEISYSIGRASIGYEVKVEATAKKGDIEAATTTSFTPQ</sequence>
<dbReference type="Gene3D" id="2.60.40.10">
    <property type="entry name" value="Immunoglobulins"/>
    <property type="match status" value="1"/>
</dbReference>
<dbReference type="OrthoDB" id="9761531at2"/>
<dbReference type="EMBL" id="CP009687">
    <property type="protein sequence ID" value="AKL94601.1"/>
    <property type="molecule type" value="Genomic_DNA"/>
</dbReference>